<dbReference type="Proteomes" id="UP000285961">
    <property type="component" value="Unassembled WGS sequence"/>
</dbReference>
<evidence type="ECO:0000256" key="2">
    <source>
        <dbReference type="ARBA" id="ARBA00007556"/>
    </source>
</evidence>
<gene>
    <name evidence="8" type="ORF">C4532_11440</name>
</gene>
<dbReference type="GO" id="GO:0043190">
    <property type="term" value="C:ATP-binding cassette (ABC) transporter complex"/>
    <property type="evidence" value="ECO:0007669"/>
    <property type="project" value="InterPro"/>
</dbReference>
<comment type="similarity">
    <text evidence="2 7">Belongs to the MlaE permease family.</text>
</comment>
<feature type="transmembrane region" description="Helical" evidence="7">
    <location>
        <begin position="77"/>
        <end position="95"/>
    </location>
</feature>
<feature type="transmembrane region" description="Helical" evidence="7">
    <location>
        <begin position="197"/>
        <end position="220"/>
    </location>
</feature>
<keyword evidence="3" id="KW-0813">Transport</keyword>
<evidence type="ECO:0000256" key="1">
    <source>
        <dbReference type="ARBA" id="ARBA00004141"/>
    </source>
</evidence>
<feature type="transmembrane region" description="Helical" evidence="7">
    <location>
        <begin position="7"/>
        <end position="27"/>
    </location>
</feature>
<comment type="caution">
    <text evidence="8">The sequence shown here is derived from an EMBL/GenBank/DDBJ whole genome shotgun (WGS) entry which is preliminary data.</text>
</comment>
<comment type="subcellular location">
    <subcellularLocation>
        <location evidence="1">Membrane</location>
        <topology evidence="1">Multi-pass membrane protein</topology>
    </subcellularLocation>
</comment>
<evidence type="ECO:0000256" key="7">
    <source>
        <dbReference type="RuleBase" id="RU362044"/>
    </source>
</evidence>
<accession>A0A419EX78</accession>
<evidence type="ECO:0000313" key="8">
    <source>
        <dbReference type="EMBL" id="RJP69175.1"/>
    </source>
</evidence>
<keyword evidence="4 7" id="KW-0812">Transmembrane</keyword>
<evidence type="ECO:0000256" key="4">
    <source>
        <dbReference type="ARBA" id="ARBA00022692"/>
    </source>
</evidence>
<dbReference type="GO" id="GO:0005548">
    <property type="term" value="F:phospholipid transporter activity"/>
    <property type="evidence" value="ECO:0007669"/>
    <property type="project" value="TreeGrafter"/>
</dbReference>
<feature type="transmembrane region" description="Helical" evidence="7">
    <location>
        <begin position="47"/>
        <end position="70"/>
    </location>
</feature>
<dbReference type="InterPro" id="IPR030802">
    <property type="entry name" value="Permease_MalE"/>
</dbReference>
<keyword evidence="5 7" id="KW-1133">Transmembrane helix</keyword>
<evidence type="ECO:0000256" key="3">
    <source>
        <dbReference type="ARBA" id="ARBA00022448"/>
    </source>
</evidence>
<dbReference type="AlphaFoldDB" id="A0A419EX78"/>
<proteinExistence type="inferred from homology"/>
<dbReference type="PANTHER" id="PTHR30188">
    <property type="entry name" value="ABC TRANSPORTER PERMEASE PROTEIN-RELATED"/>
    <property type="match status" value="1"/>
</dbReference>
<dbReference type="InterPro" id="IPR003453">
    <property type="entry name" value="ABC_MlaE_roteobac"/>
</dbReference>
<organism evidence="8 9">
    <name type="scientific">Candidatus Abyssobacteria bacterium SURF_17</name>
    <dbReference type="NCBI Taxonomy" id="2093361"/>
    <lineage>
        <taxon>Bacteria</taxon>
        <taxon>Pseudomonadati</taxon>
        <taxon>Candidatus Hydrogenedentota</taxon>
        <taxon>Candidatus Abyssobacteria</taxon>
    </lineage>
</organism>
<protein>
    <submittedName>
        <fullName evidence="8">ABC transporter permease</fullName>
    </submittedName>
</protein>
<dbReference type="PANTHER" id="PTHR30188:SF4">
    <property type="entry name" value="PROTEIN TRIGALACTOSYLDIACYLGLYCEROL 1, CHLOROPLASTIC"/>
    <property type="match status" value="1"/>
</dbReference>
<dbReference type="Pfam" id="PF02405">
    <property type="entry name" value="MlaE"/>
    <property type="match status" value="1"/>
</dbReference>
<sequence>MEIVARTLGSYLISYANSAGRMFLFWVDIMRKCVTPRFYLAETVRQVYTIGVMSLLLTSTVALSVGLVMAMQTIGTLQAFGAVNYVSVGVGLAVVKELGPVLTGLMVAGRAGSGISAELGSMKVTRQIDALTVSAVNPIRYLVVTRVVACMIAVPLLTIIADVLGVFGGFIIGVTQGDISPYLYTSFTLKYITLSDVIPGLLKTIIFGMLVGTVASYYGFETTGGTEGVGNSTKSSVVTASLLIMISDVILTRILLWIFGS</sequence>
<dbReference type="NCBIfam" id="TIGR00056">
    <property type="entry name" value="MlaE family lipid ABC transporter permease subunit"/>
    <property type="match status" value="1"/>
</dbReference>
<feature type="transmembrane region" description="Helical" evidence="7">
    <location>
        <begin position="240"/>
        <end position="259"/>
    </location>
</feature>
<evidence type="ECO:0000256" key="6">
    <source>
        <dbReference type="ARBA" id="ARBA00023136"/>
    </source>
</evidence>
<reference evidence="8 9" key="1">
    <citation type="journal article" date="2017" name="ISME J.">
        <title>Energy and carbon metabolisms in a deep terrestrial subsurface fluid microbial community.</title>
        <authorList>
            <person name="Momper L."/>
            <person name="Jungbluth S.P."/>
            <person name="Lee M.D."/>
            <person name="Amend J.P."/>
        </authorList>
    </citation>
    <scope>NUCLEOTIDE SEQUENCE [LARGE SCALE GENOMIC DNA]</scope>
    <source>
        <strain evidence="8">SURF_17</strain>
    </source>
</reference>
<dbReference type="EMBL" id="QZKI01000085">
    <property type="protein sequence ID" value="RJP69175.1"/>
    <property type="molecule type" value="Genomic_DNA"/>
</dbReference>
<evidence type="ECO:0000313" key="9">
    <source>
        <dbReference type="Proteomes" id="UP000285961"/>
    </source>
</evidence>
<keyword evidence="6 7" id="KW-0472">Membrane</keyword>
<name>A0A419EX78_9BACT</name>
<evidence type="ECO:0000256" key="5">
    <source>
        <dbReference type="ARBA" id="ARBA00022989"/>
    </source>
</evidence>